<evidence type="ECO:0000313" key="1">
    <source>
        <dbReference type="EMBL" id="SEG38932.1"/>
    </source>
</evidence>
<dbReference type="RefSeq" id="WP_103933696.1">
    <property type="nucleotide sequence ID" value="NZ_FNVA01000004.1"/>
</dbReference>
<accession>A0A1H5ZRW3</accession>
<dbReference type="Proteomes" id="UP000236728">
    <property type="component" value="Unassembled WGS sequence"/>
</dbReference>
<protein>
    <submittedName>
        <fullName evidence="1">Uncharacterized protein</fullName>
    </submittedName>
</protein>
<dbReference type="OrthoDB" id="122071at2"/>
<evidence type="ECO:0000313" key="2">
    <source>
        <dbReference type="Proteomes" id="UP000236728"/>
    </source>
</evidence>
<dbReference type="AlphaFoldDB" id="A0A1H5ZRW3"/>
<dbReference type="EMBL" id="FNVA01000004">
    <property type="protein sequence ID" value="SEG38932.1"/>
    <property type="molecule type" value="Genomic_DNA"/>
</dbReference>
<sequence>MRTTQTTPPDTPNPFTWRRFADVYMGDHLLGEDTADLASLGFCGDTVTVSCPACGEVLGNVPVELLSDGLQDLTTTHITPVLDWHFAKQHPRST</sequence>
<reference evidence="1 2" key="1">
    <citation type="submission" date="2016-10" db="EMBL/GenBank/DDBJ databases">
        <authorList>
            <person name="de Groot N.N."/>
        </authorList>
    </citation>
    <scope>NUCLEOTIDE SEQUENCE [LARGE SCALE GENOMIC DNA]</scope>
    <source>
        <strain evidence="1 2">DSM 22489</strain>
    </source>
</reference>
<proteinExistence type="predicted"/>
<gene>
    <name evidence="1" type="ORF">SAMN05421819_2841</name>
</gene>
<organism evidence="1 2">
    <name type="scientific">Bryocella elongata</name>
    <dbReference type="NCBI Taxonomy" id="863522"/>
    <lineage>
        <taxon>Bacteria</taxon>
        <taxon>Pseudomonadati</taxon>
        <taxon>Acidobacteriota</taxon>
        <taxon>Terriglobia</taxon>
        <taxon>Terriglobales</taxon>
        <taxon>Acidobacteriaceae</taxon>
        <taxon>Bryocella</taxon>
    </lineage>
</organism>
<name>A0A1H5ZRW3_9BACT</name>
<keyword evidence="2" id="KW-1185">Reference proteome</keyword>